<feature type="compositionally biased region" description="Acidic residues" evidence="1">
    <location>
        <begin position="342"/>
        <end position="359"/>
    </location>
</feature>
<reference evidence="3" key="1">
    <citation type="submission" date="2021-10" db="EMBL/GenBank/DDBJ databases">
        <title>Tropical sea cucumber genome reveals ecological adaptation and Cuvierian tubules defense mechanism.</title>
        <authorList>
            <person name="Chen T."/>
        </authorList>
    </citation>
    <scope>NUCLEOTIDE SEQUENCE</scope>
    <source>
        <strain evidence="3">Nanhai2018</strain>
        <tissue evidence="3">Muscle</tissue>
    </source>
</reference>
<organism evidence="3 4">
    <name type="scientific">Holothuria leucospilota</name>
    <name type="common">Black long sea cucumber</name>
    <name type="synonym">Mertensiothuria leucospilota</name>
    <dbReference type="NCBI Taxonomy" id="206669"/>
    <lineage>
        <taxon>Eukaryota</taxon>
        <taxon>Metazoa</taxon>
        <taxon>Echinodermata</taxon>
        <taxon>Eleutherozoa</taxon>
        <taxon>Echinozoa</taxon>
        <taxon>Holothuroidea</taxon>
        <taxon>Aspidochirotacea</taxon>
        <taxon>Aspidochirotida</taxon>
        <taxon>Holothuriidae</taxon>
        <taxon>Holothuria</taxon>
    </lineage>
</organism>
<evidence type="ECO:0000313" key="4">
    <source>
        <dbReference type="Proteomes" id="UP001152320"/>
    </source>
</evidence>
<dbReference type="AlphaFoldDB" id="A0A9Q0YE19"/>
<evidence type="ECO:0000313" key="3">
    <source>
        <dbReference type="EMBL" id="KAJ8020620.1"/>
    </source>
</evidence>
<feature type="compositionally biased region" description="Polar residues" evidence="1">
    <location>
        <begin position="326"/>
        <end position="337"/>
    </location>
</feature>
<keyword evidence="2" id="KW-0472">Membrane</keyword>
<evidence type="ECO:0000256" key="1">
    <source>
        <dbReference type="SAM" id="MobiDB-lite"/>
    </source>
</evidence>
<feature type="compositionally biased region" description="Basic and acidic residues" evidence="1">
    <location>
        <begin position="178"/>
        <end position="196"/>
    </location>
</feature>
<comment type="caution">
    <text evidence="3">The sequence shown here is derived from an EMBL/GenBank/DDBJ whole genome shotgun (WGS) entry which is preliminary data.</text>
</comment>
<name>A0A9Q0YE19_HOLLE</name>
<sequence length="460" mass="51432">MTGTYTNMGYDRIILIVAVVMCRAAVLQVLSQTTPGTTNSPTTAQLFRNTTNATDSYTTATVEPGCETTRIFPNCSYCNSSDIYDDTWVCRACIDGYDKQDEELCSSPMANATSKRCCVHVKDKKIILIIVGASLGGCLILIIFVIVIVAICRRHKRKRKRSRQPPQPPPVNTNTVHTDADGTRYRFDRKGNKVFDVDPDLEMDDRPPMAPPLDVPHPPLPDDSNQVYDNDLDQVRIERQPQPPRLPGQLHLPKLPLPTHQKPLNSGEPPRAPPPVPVKDRNQTTAAALRPPNPPPKPTTPSHQLSKPQPPAPPKPKPKPAVTRNIGHTSPSPQGDFQETYEIPDAENQDFGETYDDVASDNNAFDWQESYDDVSSPHQEQPESDGEDYEPVPKPTVQTPPHSLFGHITQESIIRDYGDDKLYQNQPVLDSKTKTSYRYRNLAMTKGEKIESEMPYLVKR</sequence>
<feature type="transmembrane region" description="Helical" evidence="2">
    <location>
        <begin position="12"/>
        <end position="30"/>
    </location>
</feature>
<dbReference type="EMBL" id="JAIZAY010000022">
    <property type="protein sequence ID" value="KAJ8020620.1"/>
    <property type="molecule type" value="Genomic_DNA"/>
</dbReference>
<proteinExistence type="predicted"/>
<evidence type="ECO:0000256" key="2">
    <source>
        <dbReference type="SAM" id="Phobius"/>
    </source>
</evidence>
<protein>
    <submittedName>
        <fullName evidence="3">Uncharacterized protein</fullName>
    </submittedName>
</protein>
<feature type="transmembrane region" description="Helical" evidence="2">
    <location>
        <begin position="126"/>
        <end position="152"/>
    </location>
</feature>
<keyword evidence="2" id="KW-0812">Transmembrane</keyword>
<feature type="region of interest" description="Disordered" evidence="1">
    <location>
        <begin position="157"/>
        <end position="228"/>
    </location>
</feature>
<feature type="compositionally biased region" description="Pro residues" evidence="1">
    <location>
        <begin position="208"/>
        <end position="221"/>
    </location>
</feature>
<dbReference type="Proteomes" id="UP001152320">
    <property type="component" value="Chromosome 22"/>
</dbReference>
<feature type="region of interest" description="Disordered" evidence="1">
    <location>
        <begin position="241"/>
        <end position="404"/>
    </location>
</feature>
<keyword evidence="4" id="KW-1185">Reference proteome</keyword>
<gene>
    <name evidence="3" type="ORF">HOLleu_40258</name>
</gene>
<keyword evidence="2" id="KW-1133">Transmembrane helix</keyword>
<accession>A0A9Q0YE19</accession>